<organism evidence="1 2">
    <name type="scientific">Naganishia onofrii</name>
    <dbReference type="NCBI Taxonomy" id="1851511"/>
    <lineage>
        <taxon>Eukaryota</taxon>
        <taxon>Fungi</taxon>
        <taxon>Dikarya</taxon>
        <taxon>Basidiomycota</taxon>
        <taxon>Agaricomycotina</taxon>
        <taxon>Tremellomycetes</taxon>
        <taxon>Filobasidiales</taxon>
        <taxon>Filobasidiaceae</taxon>
        <taxon>Naganishia</taxon>
    </lineage>
</organism>
<sequence length="79" mass="8753">MVSWVRPPDINLNGVTMPTNALQINAANSSLSINFDLAIRQVYNLFASCGKVRPAYRTCPYSATNPNWFSAKFKEISAV</sequence>
<accession>A0ACC2XWM6</accession>
<comment type="caution">
    <text evidence="1">The sequence shown here is derived from an EMBL/GenBank/DDBJ whole genome shotgun (WGS) entry which is preliminary data.</text>
</comment>
<keyword evidence="2" id="KW-1185">Reference proteome</keyword>
<dbReference type="EMBL" id="JASBWV010000002">
    <property type="protein sequence ID" value="KAJ9127677.1"/>
    <property type="molecule type" value="Genomic_DNA"/>
</dbReference>
<reference evidence="1" key="1">
    <citation type="submission" date="2023-04" db="EMBL/GenBank/DDBJ databases">
        <title>Draft Genome sequencing of Naganishia species isolated from polar environments using Oxford Nanopore Technology.</title>
        <authorList>
            <person name="Leo P."/>
            <person name="Venkateswaran K."/>
        </authorList>
    </citation>
    <scope>NUCLEOTIDE SEQUENCE</scope>
    <source>
        <strain evidence="1">DBVPG 5303</strain>
    </source>
</reference>
<gene>
    <name evidence="1" type="ORF">QFC24_001087</name>
</gene>
<evidence type="ECO:0000313" key="1">
    <source>
        <dbReference type="EMBL" id="KAJ9127677.1"/>
    </source>
</evidence>
<proteinExistence type="predicted"/>
<name>A0ACC2XWM6_9TREE</name>
<protein>
    <submittedName>
        <fullName evidence="1">Uncharacterized protein</fullName>
    </submittedName>
</protein>
<dbReference type="Proteomes" id="UP001234202">
    <property type="component" value="Unassembled WGS sequence"/>
</dbReference>
<evidence type="ECO:0000313" key="2">
    <source>
        <dbReference type="Proteomes" id="UP001234202"/>
    </source>
</evidence>